<feature type="region of interest" description="Disordered" evidence="1">
    <location>
        <begin position="72"/>
        <end position="92"/>
    </location>
</feature>
<comment type="caution">
    <text evidence="2">The sequence shown here is derived from an EMBL/GenBank/DDBJ whole genome shotgun (WGS) entry which is preliminary data.</text>
</comment>
<reference evidence="2" key="1">
    <citation type="journal article" date="2014" name="Int. J. Syst. Evol. Microbiol.">
        <title>Complete genome sequence of Corynebacterium casei LMG S-19264T (=DSM 44701T), isolated from a smear-ripened cheese.</title>
        <authorList>
            <consortium name="US DOE Joint Genome Institute (JGI-PGF)"/>
            <person name="Walter F."/>
            <person name="Albersmeier A."/>
            <person name="Kalinowski J."/>
            <person name="Ruckert C."/>
        </authorList>
    </citation>
    <scope>NUCLEOTIDE SEQUENCE</scope>
    <source>
        <strain evidence="2">KCTC 32296</strain>
    </source>
</reference>
<dbReference type="EMBL" id="BMZB01000002">
    <property type="protein sequence ID" value="GGZ32420.1"/>
    <property type="molecule type" value="Genomic_DNA"/>
</dbReference>
<feature type="compositionally biased region" description="Low complexity" evidence="1">
    <location>
        <begin position="72"/>
        <end position="85"/>
    </location>
</feature>
<sequence length="92" mass="9327">MQCALMTASNGDSAGVIVADTVRPARAADQTALSPGSGEYAVRLGTANRLLSGDHAGAKMEAIRPTPLKSVVVSSPVESDSIDSPNSTRVSS</sequence>
<evidence type="ECO:0000313" key="2">
    <source>
        <dbReference type="EMBL" id="GGZ32420.1"/>
    </source>
</evidence>
<dbReference type="Proteomes" id="UP000662572">
    <property type="component" value="Unassembled WGS sequence"/>
</dbReference>
<evidence type="ECO:0000313" key="3">
    <source>
        <dbReference type="Proteomes" id="UP000662572"/>
    </source>
</evidence>
<accession>A0A918Q567</accession>
<evidence type="ECO:0000256" key="1">
    <source>
        <dbReference type="SAM" id="MobiDB-lite"/>
    </source>
</evidence>
<dbReference type="AlphaFoldDB" id="A0A918Q567"/>
<protein>
    <submittedName>
        <fullName evidence="2">Uncharacterized protein</fullName>
    </submittedName>
</protein>
<keyword evidence="3" id="KW-1185">Reference proteome</keyword>
<proteinExistence type="predicted"/>
<gene>
    <name evidence="2" type="ORF">GCM10011273_18210</name>
</gene>
<reference evidence="2" key="2">
    <citation type="submission" date="2020-09" db="EMBL/GenBank/DDBJ databases">
        <authorList>
            <person name="Sun Q."/>
            <person name="Kim S."/>
        </authorList>
    </citation>
    <scope>NUCLEOTIDE SEQUENCE</scope>
    <source>
        <strain evidence="2">KCTC 32296</strain>
    </source>
</reference>
<name>A0A918Q567_9CAUL</name>
<organism evidence="2 3">
    <name type="scientific">Asticcacaulis endophyticus</name>
    <dbReference type="NCBI Taxonomy" id="1395890"/>
    <lineage>
        <taxon>Bacteria</taxon>
        <taxon>Pseudomonadati</taxon>
        <taxon>Pseudomonadota</taxon>
        <taxon>Alphaproteobacteria</taxon>
        <taxon>Caulobacterales</taxon>
        <taxon>Caulobacteraceae</taxon>
        <taxon>Asticcacaulis</taxon>
    </lineage>
</organism>